<protein>
    <submittedName>
        <fullName evidence="1">Uncharacterized protein</fullName>
    </submittedName>
</protein>
<sequence>MGWIAAITGTLPLSSRGLALKVLSAQIASNVTS</sequence>
<organism evidence="1">
    <name type="scientific">Arundo donax</name>
    <name type="common">Giant reed</name>
    <name type="synonym">Donax arundinaceus</name>
    <dbReference type="NCBI Taxonomy" id="35708"/>
    <lineage>
        <taxon>Eukaryota</taxon>
        <taxon>Viridiplantae</taxon>
        <taxon>Streptophyta</taxon>
        <taxon>Embryophyta</taxon>
        <taxon>Tracheophyta</taxon>
        <taxon>Spermatophyta</taxon>
        <taxon>Magnoliopsida</taxon>
        <taxon>Liliopsida</taxon>
        <taxon>Poales</taxon>
        <taxon>Poaceae</taxon>
        <taxon>PACMAD clade</taxon>
        <taxon>Arundinoideae</taxon>
        <taxon>Arundineae</taxon>
        <taxon>Arundo</taxon>
    </lineage>
</organism>
<proteinExistence type="predicted"/>
<accession>A0A0A9BLR1</accession>
<evidence type="ECO:0000313" key="1">
    <source>
        <dbReference type="EMBL" id="JAD60197.1"/>
    </source>
</evidence>
<dbReference type="AlphaFoldDB" id="A0A0A9BLR1"/>
<reference evidence="1" key="2">
    <citation type="journal article" date="2015" name="Data Brief">
        <title>Shoot transcriptome of the giant reed, Arundo donax.</title>
        <authorList>
            <person name="Barrero R.A."/>
            <person name="Guerrero F.D."/>
            <person name="Moolhuijzen P."/>
            <person name="Goolsby J.A."/>
            <person name="Tidwell J."/>
            <person name="Bellgard S.E."/>
            <person name="Bellgard M.I."/>
        </authorList>
    </citation>
    <scope>NUCLEOTIDE SEQUENCE</scope>
    <source>
        <tissue evidence="1">Shoot tissue taken approximately 20 cm above the soil surface</tissue>
    </source>
</reference>
<reference evidence="1" key="1">
    <citation type="submission" date="2014-09" db="EMBL/GenBank/DDBJ databases">
        <authorList>
            <person name="Magalhaes I.L.F."/>
            <person name="Oliveira U."/>
            <person name="Santos F.R."/>
            <person name="Vidigal T.H.D.A."/>
            <person name="Brescovit A.D."/>
            <person name="Santos A.J."/>
        </authorList>
    </citation>
    <scope>NUCLEOTIDE SEQUENCE</scope>
    <source>
        <tissue evidence="1">Shoot tissue taken approximately 20 cm above the soil surface</tissue>
    </source>
</reference>
<name>A0A0A9BLR1_ARUDO</name>
<dbReference type="EMBL" id="GBRH01237698">
    <property type="protein sequence ID" value="JAD60197.1"/>
    <property type="molecule type" value="Transcribed_RNA"/>
</dbReference>